<sequence length="61" mass="7031">MYSERPLKDDSERIPLTLLPEEDDEVEGELTYGTTNFPGRFSCWQNGGNQGIRGRNFFSRC</sequence>
<dbReference type="Proteomes" id="UP001371456">
    <property type="component" value="Unassembled WGS sequence"/>
</dbReference>
<dbReference type="EMBL" id="JBANQN010000003">
    <property type="protein sequence ID" value="KAK6795179.1"/>
    <property type="molecule type" value="Genomic_DNA"/>
</dbReference>
<keyword evidence="2" id="KW-1185">Reference proteome</keyword>
<dbReference type="AlphaFoldDB" id="A0AAN8TXK3"/>
<name>A0AAN8TXK3_SOLBU</name>
<gene>
    <name evidence="1" type="ORF">RDI58_008632</name>
</gene>
<evidence type="ECO:0000313" key="1">
    <source>
        <dbReference type="EMBL" id="KAK6795179.1"/>
    </source>
</evidence>
<reference evidence="1 2" key="1">
    <citation type="submission" date="2024-02" db="EMBL/GenBank/DDBJ databases">
        <title>de novo genome assembly of Solanum bulbocastanum strain 11H21.</title>
        <authorList>
            <person name="Hosaka A.J."/>
        </authorList>
    </citation>
    <scope>NUCLEOTIDE SEQUENCE [LARGE SCALE GENOMIC DNA]</scope>
    <source>
        <tissue evidence="1">Young leaves</tissue>
    </source>
</reference>
<protein>
    <submittedName>
        <fullName evidence="1">Uncharacterized protein</fullName>
    </submittedName>
</protein>
<evidence type="ECO:0000313" key="2">
    <source>
        <dbReference type="Proteomes" id="UP001371456"/>
    </source>
</evidence>
<proteinExistence type="predicted"/>
<organism evidence="1 2">
    <name type="scientific">Solanum bulbocastanum</name>
    <name type="common">Wild potato</name>
    <dbReference type="NCBI Taxonomy" id="147425"/>
    <lineage>
        <taxon>Eukaryota</taxon>
        <taxon>Viridiplantae</taxon>
        <taxon>Streptophyta</taxon>
        <taxon>Embryophyta</taxon>
        <taxon>Tracheophyta</taxon>
        <taxon>Spermatophyta</taxon>
        <taxon>Magnoliopsida</taxon>
        <taxon>eudicotyledons</taxon>
        <taxon>Gunneridae</taxon>
        <taxon>Pentapetalae</taxon>
        <taxon>asterids</taxon>
        <taxon>lamiids</taxon>
        <taxon>Solanales</taxon>
        <taxon>Solanaceae</taxon>
        <taxon>Solanoideae</taxon>
        <taxon>Solaneae</taxon>
        <taxon>Solanum</taxon>
    </lineage>
</organism>
<comment type="caution">
    <text evidence="1">The sequence shown here is derived from an EMBL/GenBank/DDBJ whole genome shotgun (WGS) entry which is preliminary data.</text>
</comment>
<accession>A0AAN8TXK3</accession>